<reference evidence="2 3" key="1">
    <citation type="submission" date="2024-10" db="EMBL/GenBank/DDBJ databases">
        <title>Updated reference genomes for cyclostephanoid diatoms.</title>
        <authorList>
            <person name="Roberts W.R."/>
            <person name="Alverson A.J."/>
        </authorList>
    </citation>
    <scope>NUCLEOTIDE SEQUENCE [LARGE SCALE GENOMIC DNA]</scope>
    <source>
        <strain evidence="2 3">AJA276-08</strain>
    </source>
</reference>
<evidence type="ECO:0000256" key="1">
    <source>
        <dbReference type="SAM" id="Phobius"/>
    </source>
</evidence>
<gene>
    <name evidence="2" type="ORF">ACHAW5_001024</name>
</gene>
<evidence type="ECO:0000313" key="3">
    <source>
        <dbReference type="Proteomes" id="UP001530315"/>
    </source>
</evidence>
<feature type="transmembrane region" description="Helical" evidence="1">
    <location>
        <begin position="884"/>
        <end position="906"/>
    </location>
</feature>
<dbReference type="Proteomes" id="UP001530315">
    <property type="component" value="Unassembled WGS sequence"/>
</dbReference>
<comment type="caution">
    <text evidence="2">The sequence shown here is derived from an EMBL/GenBank/DDBJ whole genome shotgun (WGS) entry which is preliminary data.</text>
</comment>
<organism evidence="2 3">
    <name type="scientific">Stephanodiscus triporus</name>
    <dbReference type="NCBI Taxonomy" id="2934178"/>
    <lineage>
        <taxon>Eukaryota</taxon>
        <taxon>Sar</taxon>
        <taxon>Stramenopiles</taxon>
        <taxon>Ochrophyta</taxon>
        <taxon>Bacillariophyta</taxon>
        <taxon>Coscinodiscophyceae</taxon>
        <taxon>Thalassiosirophycidae</taxon>
        <taxon>Stephanodiscales</taxon>
        <taxon>Stephanodiscaceae</taxon>
        <taxon>Stephanodiscus</taxon>
    </lineage>
</organism>
<keyword evidence="1" id="KW-1133">Transmembrane helix</keyword>
<keyword evidence="1" id="KW-0812">Transmembrane</keyword>
<proteinExistence type="predicted"/>
<sequence length="1006" mass="113226">MVERAYQKPVTDSMRVTPVNVGTPVIPLPERRRAAFVVTTENQEPSHKDVVVRPHFRNRMLLALIAIAANWGTTLRIAKNFATRVIDVPSLDFATSTCKAAYSIVKDERSSHSKCVETQLNQCNKKLVRTTKKEDDRVKKLTKQNEDVVRRMEGVATNCSNSYTTLRLALEDWTANGGEIPLRTNSTSTSSTNLVCSTEDYALFNQTMLGTQNTLALQTEALQMANAYSDESALTVSRLASTVTDLDNERTSLTEYIEERAKYDVDYLDRKTQNTQDELYSIIQSLDPAKISPVDLDDIFRDIGISAKDVMACISLDLNSRMEDGSICQPNLAKMVDDFVVDAKWKVSFLTQTLYNYRDRMEEYKQNVAAAYAVAKRFYDGATSYINIARKIVFWENVGDWFDISITDLIPRNVNFPDVDVAVGNIGAFGSINAMWRKILPKIDAYYTSFEPIKTRIKARFMSLIEGITMDHSATVLGLIPRILPDDYNPPNFSGTIDLGINPEEEVAVYKNKTELFKTSTRAALGMFSGVGNQYDGDKLDTFVSTFNITEIKNKVTNIELSFEGLQRPDIDFDLWFLRFLHLSDAFIFVDYIYRFYISVRLLMKYWFATSLAMPRIDMRANKEIKNPFRMHPARAVVAFLTSPMGGFIVFLTASAWLLGIMVALYAPMLQSYTSGCVRADGNGTFVTKNMYSISYNYAYQDGSGLLIEGMDAFDLKRGDMCSSRYTTSVTSQNSLTSNVTTYSNFHRQMSKSMRVAQRCIDSDELDSAFTEACCDMITYPDCTMGKIHTSSVTCPMDERRAIMTIPIPYELPGVSLADPSCLVNTNGSDWMIKSAVFDCEQLETCSVTCPGPNKSLIDAISERCGCTLEWYLHSKLMQNIFAFFLYVFMNIARISFFSGLTRLLWKQIYPDRFTLLATCDSEGSLVNSSNVSGPTHENLIIAIQTRSKGAENSELSREFRAKLNRCLRNFFATGIALMLVSALANGLWLFALAVTSQSLIPNVWQ</sequence>
<dbReference type="AlphaFoldDB" id="A0ABD3PK92"/>
<protein>
    <submittedName>
        <fullName evidence="2">Uncharacterized protein</fullName>
    </submittedName>
</protein>
<dbReference type="EMBL" id="JALLAZ020000726">
    <property type="protein sequence ID" value="KAL3788412.1"/>
    <property type="molecule type" value="Genomic_DNA"/>
</dbReference>
<name>A0ABD3PK92_9STRA</name>
<evidence type="ECO:0000313" key="2">
    <source>
        <dbReference type="EMBL" id="KAL3788412.1"/>
    </source>
</evidence>
<feature type="transmembrane region" description="Helical" evidence="1">
    <location>
        <begin position="971"/>
        <end position="995"/>
    </location>
</feature>
<keyword evidence="3" id="KW-1185">Reference proteome</keyword>
<accession>A0ABD3PK92</accession>
<feature type="transmembrane region" description="Helical" evidence="1">
    <location>
        <begin position="636"/>
        <end position="667"/>
    </location>
</feature>
<keyword evidence="1" id="KW-0472">Membrane</keyword>